<dbReference type="EMBL" id="JAHRIQ010092789">
    <property type="protein sequence ID" value="MEQ2250572.1"/>
    <property type="molecule type" value="Genomic_DNA"/>
</dbReference>
<protein>
    <submittedName>
        <fullName evidence="1">Uncharacterized protein</fullName>
    </submittedName>
</protein>
<feature type="non-terminal residue" evidence="1">
    <location>
        <position position="1"/>
    </location>
</feature>
<reference evidence="1 2" key="1">
    <citation type="submission" date="2021-06" db="EMBL/GenBank/DDBJ databases">
        <authorList>
            <person name="Palmer J.M."/>
        </authorList>
    </citation>
    <scope>NUCLEOTIDE SEQUENCE [LARGE SCALE GENOMIC DNA]</scope>
    <source>
        <strain evidence="2">if_2019</strain>
        <tissue evidence="1">Muscle</tissue>
    </source>
</reference>
<evidence type="ECO:0000313" key="1">
    <source>
        <dbReference type="EMBL" id="MEQ2250572.1"/>
    </source>
</evidence>
<evidence type="ECO:0000313" key="2">
    <source>
        <dbReference type="Proteomes" id="UP001482620"/>
    </source>
</evidence>
<organism evidence="1 2">
    <name type="scientific">Ilyodon furcidens</name>
    <name type="common">goldbreast splitfin</name>
    <dbReference type="NCBI Taxonomy" id="33524"/>
    <lineage>
        <taxon>Eukaryota</taxon>
        <taxon>Metazoa</taxon>
        <taxon>Chordata</taxon>
        <taxon>Craniata</taxon>
        <taxon>Vertebrata</taxon>
        <taxon>Euteleostomi</taxon>
        <taxon>Actinopterygii</taxon>
        <taxon>Neopterygii</taxon>
        <taxon>Teleostei</taxon>
        <taxon>Neoteleostei</taxon>
        <taxon>Acanthomorphata</taxon>
        <taxon>Ovalentaria</taxon>
        <taxon>Atherinomorphae</taxon>
        <taxon>Cyprinodontiformes</taxon>
        <taxon>Goodeidae</taxon>
        <taxon>Ilyodon</taxon>
    </lineage>
</organism>
<sequence>ILSALVTQASSTVSSPEYITIDLSPSAVFRPQALDKHWIGAAWGFAVKKDGGFPSTSHWEATLGKMDGWILNQQLDY</sequence>
<accession>A0ABV0V1A3</accession>
<keyword evidence="2" id="KW-1185">Reference proteome</keyword>
<proteinExistence type="predicted"/>
<dbReference type="Proteomes" id="UP001482620">
    <property type="component" value="Unassembled WGS sequence"/>
</dbReference>
<comment type="caution">
    <text evidence="1">The sequence shown here is derived from an EMBL/GenBank/DDBJ whole genome shotgun (WGS) entry which is preliminary data.</text>
</comment>
<gene>
    <name evidence="1" type="ORF">ILYODFUR_002284</name>
</gene>
<name>A0ABV0V1A3_9TELE</name>